<feature type="domain" description="Helix-turn-helix" evidence="2">
    <location>
        <begin position="4"/>
        <end position="66"/>
    </location>
</feature>
<protein>
    <submittedName>
        <fullName evidence="3">Helix-turn-helix domain-containing protein</fullName>
    </submittedName>
</protein>
<keyword evidence="4" id="KW-1185">Reference proteome</keyword>
<keyword evidence="1" id="KW-0175">Coiled coil</keyword>
<gene>
    <name evidence="3" type="ORF">KKP3000_002119</name>
</gene>
<dbReference type="Pfam" id="PF12728">
    <property type="entry name" value="HTH_17"/>
    <property type="match status" value="1"/>
</dbReference>
<proteinExistence type="predicted"/>
<sequence length="178" mass="20097">MEDLLTIDEVFTLLNKAGVTSSVQMTRTWVREGKIPGGMMPKGARNRKEGWRVPRESVLAFIRSRRPEQAELERLQAEVQRLTIELVSIRRRSAQWIAHDTRLAAAKATVREALEDVTVHVPHVKAHVQMVEDVLLGSLHNFNHRQLNLLCETLLQSASQILELGSPDHPVDDSSIAE</sequence>
<name>A0ABV5ABA1_9BACL</name>
<dbReference type="RefSeq" id="WP_275472735.1">
    <property type="nucleotide sequence ID" value="NZ_CP162940.1"/>
</dbReference>
<reference evidence="3 4" key="1">
    <citation type="journal article" date="2024" name="Int. J. Mol. Sci.">
        <title>Exploration of Alicyclobacillus spp. Genome in Search of Antibiotic Resistance.</title>
        <authorList>
            <person name="Bucka-Kolendo J."/>
            <person name="Kiousi D.E."/>
            <person name="Dekowska A."/>
            <person name="Mikolajczuk-Szczyrba A."/>
            <person name="Karadedos D.M."/>
            <person name="Michael P."/>
            <person name="Galanis A."/>
            <person name="Sokolowska B."/>
        </authorList>
    </citation>
    <scope>NUCLEOTIDE SEQUENCE [LARGE SCALE GENOMIC DNA]</scope>
    <source>
        <strain evidence="3 4">KKP 3000</strain>
    </source>
</reference>
<accession>A0ABV5ABA1</accession>
<dbReference type="Proteomes" id="UP001579974">
    <property type="component" value="Unassembled WGS sequence"/>
</dbReference>
<evidence type="ECO:0000313" key="4">
    <source>
        <dbReference type="Proteomes" id="UP001579974"/>
    </source>
</evidence>
<feature type="coiled-coil region" evidence="1">
    <location>
        <begin position="65"/>
        <end position="92"/>
    </location>
</feature>
<organism evidence="3 4">
    <name type="scientific">Alicyclobacillus fastidiosus</name>
    <dbReference type="NCBI Taxonomy" id="392011"/>
    <lineage>
        <taxon>Bacteria</taxon>
        <taxon>Bacillati</taxon>
        <taxon>Bacillota</taxon>
        <taxon>Bacilli</taxon>
        <taxon>Bacillales</taxon>
        <taxon>Alicyclobacillaceae</taxon>
        <taxon>Alicyclobacillus</taxon>
    </lineage>
</organism>
<dbReference type="EMBL" id="JBDXSU010000002">
    <property type="protein sequence ID" value="MFB5189120.1"/>
    <property type="molecule type" value="Genomic_DNA"/>
</dbReference>
<evidence type="ECO:0000256" key="1">
    <source>
        <dbReference type="SAM" id="Coils"/>
    </source>
</evidence>
<comment type="caution">
    <text evidence="3">The sequence shown here is derived from an EMBL/GenBank/DDBJ whole genome shotgun (WGS) entry which is preliminary data.</text>
</comment>
<evidence type="ECO:0000259" key="2">
    <source>
        <dbReference type="Pfam" id="PF12728"/>
    </source>
</evidence>
<dbReference type="InterPro" id="IPR041657">
    <property type="entry name" value="HTH_17"/>
</dbReference>
<evidence type="ECO:0000313" key="3">
    <source>
        <dbReference type="EMBL" id="MFB5189120.1"/>
    </source>
</evidence>